<dbReference type="InterPro" id="IPR020472">
    <property type="entry name" value="WD40_PAC1"/>
</dbReference>
<dbReference type="PROSITE" id="PS00678">
    <property type="entry name" value="WD_REPEATS_1"/>
    <property type="match status" value="3"/>
</dbReference>
<dbReference type="Pfam" id="PF00400">
    <property type="entry name" value="WD40"/>
    <property type="match status" value="4"/>
</dbReference>
<evidence type="ECO:0000256" key="1">
    <source>
        <dbReference type="ARBA" id="ARBA00022574"/>
    </source>
</evidence>
<evidence type="ECO:0000259" key="5">
    <source>
        <dbReference type="Pfam" id="PF09994"/>
    </source>
</evidence>
<feature type="region of interest" description="Disordered" evidence="4">
    <location>
        <begin position="161"/>
        <end position="181"/>
    </location>
</feature>
<proteinExistence type="predicted"/>
<feature type="compositionally biased region" description="Basic and acidic residues" evidence="4">
    <location>
        <begin position="842"/>
        <end position="856"/>
    </location>
</feature>
<evidence type="ECO:0000256" key="2">
    <source>
        <dbReference type="ARBA" id="ARBA00022737"/>
    </source>
</evidence>
<reference evidence="6 7" key="1">
    <citation type="submission" date="2024-01" db="EMBL/GenBank/DDBJ databases">
        <title>A draft genome for a cacao thread blight-causing isolate of Paramarasmius palmivorus.</title>
        <authorList>
            <person name="Baruah I.K."/>
            <person name="Bukari Y."/>
            <person name="Amoako-Attah I."/>
            <person name="Meinhardt L.W."/>
            <person name="Bailey B.A."/>
            <person name="Cohen S.P."/>
        </authorList>
    </citation>
    <scope>NUCLEOTIDE SEQUENCE [LARGE SCALE GENOMIC DNA]</scope>
    <source>
        <strain evidence="6 7">GH-12</strain>
    </source>
</reference>
<feature type="repeat" description="WD" evidence="3">
    <location>
        <begin position="580"/>
        <end position="621"/>
    </location>
</feature>
<feature type="repeat" description="WD" evidence="3">
    <location>
        <begin position="868"/>
        <end position="900"/>
    </location>
</feature>
<dbReference type="InterPro" id="IPR015943">
    <property type="entry name" value="WD40/YVTN_repeat-like_dom_sf"/>
</dbReference>
<dbReference type="AlphaFoldDB" id="A0AAW0CE19"/>
<feature type="repeat" description="WD" evidence="3">
    <location>
        <begin position="778"/>
        <end position="821"/>
    </location>
</feature>
<keyword evidence="1 3" id="KW-0853">WD repeat</keyword>
<dbReference type="Proteomes" id="UP001383192">
    <property type="component" value="Unassembled WGS sequence"/>
</dbReference>
<comment type="caution">
    <text evidence="6">The sequence shown here is derived from an EMBL/GenBank/DDBJ whole genome shotgun (WGS) entry which is preliminary data.</text>
</comment>
<dbReference type="PANTHER" id="PTHR33840">
    <property type="match status" value="1"/>
</dbReference>
<dbReference type="InterPro" id="IPR036322">
    <property type="entry name" value="WD40_repeat_dom_sf"/>
</dbReference>
<feature type="repeat" description="WD" evidence="3">
    <location>
        <begin position="721"/>
        <end position="762"/>
    </location>
</feature>
<dbReference type="InterPro" id="IPR001680">
    <property type="entry name" value="WD40_rpt"/>
</dbReference>
<keyword evidence="7" id="KW-1185">Reference proteome</keyword>
<dbReference type="InterPro" id="IPR018712">
    <property type="entry name" value="Tle1-like_cat"/>
</dbReference>
<dbReference type="PANTHER" id="PTHR33840:SF1">
    <property type="entry name" value="TLE1 PHOSPHOLIPASE DOMAIN-CONTAINING PROTEIN"/>
    <property type="match status" value="1"/>
</dbReference>
<dbReference type="PROSITE" id="PS50294">
    <property type="entry name" value="WD_REPEATS_REGION"/>
    <property type="match status" value="2"/>
</dbReference>
<dbReference type="InterPro" id="IPR019775">
    <property type="entry name" value="WD40_repeat_CS"/>
</dbReference>
<sequence length="921" mass="102087">MSTVDQPKRQSNSNSIDVEDVADIVRIPSMASKWPGQKYCNCIHDSLSSTPGRPPSRNLVVCIDGTANQFSMKNSNVVELYSRLDKNDALQVTFYNSGIGTYATPSWKSLNYYKQVVGHNIDLAIAWRFEKILLSAYEWICERYEPGDRIFLFGSTSTSAPVHQESTTARPARKKSLGKKNAQSSDEAAALFKRTFCRGNVKVHFVGVWDTVSSVGFARKKELPLTTDGMKHVCFFRHALALDERRVKFLPEFAQGGAGPDTEETEAPRSGMRHTKEVWFAGTHSDIGGGNIENMELKNNGPSLRWMTREAAMTGLLLNPSSTKWSRATKDVNESLTAFWSVLEILPVKRLTYKEKQGTTRRPHFGRRRTIVEGQLIHKSVYWKADDVYKERHNLRDAWDGSDTEKVEPDNFDEVTDQILSSVQLLCYVGKAAERENHLHSLRRLFGTFEARQALMNLSHDLYERRGANKETIAIMDVLMCTASGLFERQHLSRMPRVIGELLKSEREDHNKCAQDFLNKFGTAEIFSIRRKGPVTSFAFSPDSTMIACGTESGNIFVRNMKTGKEVQAPRRAKFDPTETTDHSERVSCIAFSPDAERIISGSWDKTISIWNAKTGERIGVPRDIDGYPRSLVLSDDGSKLVYTVGPETILMPHPLAQPGSGEAGPGSMPPSTVRRHASDVLSVAFTAINNPETNPANGNLAAPYQIVSSSDKSIYLDELNMKHRDQISSVTFSRDGSTIFAGSHDGAIGMWNARTGKLIAMWAASTGDDVSVFATWLGTKRVAVTALALAPEIVGNRIVAGLKDGVVRIWDLPSVESKEDKGEQTKAPTPKPKLSMFGKKAPKEGLSEKDDTAKDESNLTLKRVVDLQHSSSSIVSVAYSPDGKRIAALDEAGLVIVWDATGPSGDCILEQLRENSHWFP</sequence>
<evidence type="ECO:0000256" key="4">
    <source>
        <dbReference type="SAM" id="MobiDB-lite"/>
    </source>
</evidence>
<dbReference type="PROSITE" id="PS50082">
    <property type="entry name" value="WD_REPEATS_2"/>
    <property type="match status" value="4"/>
</dbReference>
<gene>
    <name evidence="6" type="ORF">VNI00_011660</name>
</gene>
<protein>
    <recommendedName>
        <fullName evidence="5">T6SS Phospholipase effector Tle1-like catalytic domain-containing protein</fullName>
    </recommendedName>
</protein>
<accession>A0AAW0CE19</accession>
<dbReference type="PRINTS" id="PR00320">
    <property type="entry name" value="GPROTEINBRPT"/>
</dbReference>
<dbReference type="Pfam" id="PF09994">
    <property type="entry name" value="T6SS_Tle1-like_cat"/>
    <property type="match status" value="2"/>
</dbReference>
<organism evidence="6 7">
    <name type="scientific">Paramarasmius palmivorus</name>
    <dbReference type="NCBI Taxonomy" id="297713"/>
    <lineage>
        <taxon>Eukaryota</taxon>
        <taxon>Fungi</taxon>
        <taxon>Dikarya</taxon>
        <taxon>Basidiomycota</taxon>
        <taxon>Agaricomycotina</taxon>
        <taxon>Agaricomycetes</taxon>
        <taxon>Agaricomycetidae</taxon>
        <taxon>Agaricales</taxon>
        <taxon>Marasmiineae</taxon>
        <taxon>Marasmiaceae</taxon>
        <taxon>Paramarasmius</taxon>
    </lineage>
</organism>
<evidence type="ECO:0000256" key="3">
    <source>
        <dbReference type="PROSITE-ProRule" id="PRU00221"/>
    </source>
</evidence>
<feature type="region of interest" description="Disordered" evidence="4">
    <location>
        <begin position="818"/>
        <end position="856"/>
    </location>
</feature>
<evidence type="ECO:0000313" key="7">
    <source>
        <dbReference type="Proteomes" id="UP001383192"/>
    </source>
</evidence>
<evidence type="ECO:0000313" key="6">
    <source>
        <dbReference type="EMBL" id="KAK7036463.1"/>
    </source>
</evidence>
<feature type="domain" description="T6SS Phospholipase effector Tle1-like catalytic" evidence="5">
    <location>
        <begin position="57"/>
        <end position="154"/>
    </location>
</feature>
<dbReference type="Gene3D" id="2.130.10.10">
    <property type="entry name" value="YVTN repeat-like/Quinoprotein amine dehydrogenase"/>
    <property type="match status" value="2"/>
</dbReference>
<keyword evidence="2" id="KW-0677">Repeat</keyword>
<name>A0AAW0CE19_9AGAR</name>
<feature type="domain" description="T6SS Phospholipase effector Tle1-like catalytic" evidence="5">
    <location>
        <begin position="173"/>
        <end position="310"/>
    </location>
</feature>
<dbReference type="EMBL" id="JAYKXP010000051">
    <property type="protein sequence ID" value="KAK7036463.1"/>
    <property type="molecule type" value="Genomic_DNA"/>
</dbReference>
<dbReference type="SUPFAM" id="SSF50978">
    <property type="entry name" value="WD40 repeat-like"/>
    <property type="match status" value="1"/>
</dbReference>
<dbReference type="SMART" id="SM00320">
    <property type="entry name" value="WD40"/>
    <property type="match status" value="5"/>
</dbReference>